<dbReference type="CDD" id="cd00531">
    <property type="entry name" value="NTF2_like"/>
    <property type="match status" value="1"/>
</dbReference>
<keyword evidence="3" id="KW-1185">Reference proteome</keyword>
<dbReference type="AlphaFoldDB" id="A0A919C2Y7"/>
<proteinExistence type="predicted"/>
<dbReference type="SUPFAM" id="SSF54427">
    <property type="entry name" value="NTF2-like"/>
    <property type="match status" value="1"/>
</dbReference>
<dbReference type="InterPro" id="IPR032710">
    <property type="entry name" value="NTF2-like_dom_sf"/>
</dbReference>
<evidence type="ECO:0000313" key="3">
    <source>
        <dbReference type="Proteomes" id="UP000619355"/>
    </source>
</evidence>
<evidence type="ECO:0000259" key="1">
    <source>
        <dbReference type="Pfam" id="PF12680"/>
    </source>
</evidence>
<protein>
    <recommendedName>
        <fullName evidence="1">SnoaL-like domain-containing protein</fullName>
    </recommendedName>
</protein>
<dbReference type="Pfam" id="PF12680">
    <property type="entry name" value="SnoaL_2"/>
    <property type="match status" value="1"/>
</dbReference>
<dbReference type="InterPro" id="IPR037401">
    <property type="entry name" value="SnoaL-like"/>
</dbReference>
<evidence type="ECO:0000313" key="2">
    <source>
        <dbReference type="EMBL" id="GHG40843.1"/>
    </source>
</evidence>
<dbReference type="EMBL" id="BNBF01000003">
    <property type="protein sequence ID" value="GHG40843.1"/>
    <property type="molecule type" value="Genomic_DNA"/>
</dbReference>
<name>A0A919C2Y7_9ACTN</name>
<comment type="caution">
    <text evidence="2">The sequence shown here is derived from an EMBL/GenBank/DDBJ whole genome shotgun (WGS) entry which is preliminary data.</text>
</comment>
<reference evidence="3" key="1">
    <citation type="journal article" date="2019" name="Int. J. Syst. Evol. Microbiol.">
        <title>The Global Catalogue of Microorganisms (GCM) 10K type strain sequencing project: providing services to taxonomists for standard genome sequencing and annotation.</title>
        <authorList>
            <consortium name="The Broad Institute Genomics Platform"/>
            <consortium name="The Broad Institute Genome Sequencing Center for Infectious Disease"/>
            <person name="Wu L."/>
            <person name="Ma J."/>
        </authorList>
    </citation>
    <scope>NUCLEOTIDE SEQUENCE [LARGE SCALE GENOMIC DNA]</scope>
    <source>
        <strain evidence="3">JCM 4253</strain>
    </source>
</reference>
<dbReference type="Proteomes" id="UP000619355">
    <property type="component" value="Unassembled WGS sequence"/>
</dbReference>
<dbReference type="Gene3D" id="3.10.450.50">
    <property type="match status" value="1"/>
</dbReference>
<feature type="domain" description="SnoaL-like" evidence="1">
    <location>
        <begin position="19"/>
        <end position="127"/>
    </location>
</feature>
<accession>A0A919C2Y7</accession>
<organism evidence="2 3">
    <name type="scientific">Streptomyces capoamus</name>
    <dbReference type="NCBI Taxonomy" id="68183"/>
    <lineage>
        <taxon>Bacteria</taxon>
        <taxon>Bacillati</taxon>
        <taxon>Actinomycetota</taxon>
        <taxon>Actinomycetes</taxon>
        <taxon>Kitasatosporales</taxon>
        <taxon>Streptomycetaceae</taxon>
        <taxon>Streptomyces</taxon>
    </lineage>
</organism>
<gene>
    <name evidence="2" type="ORF">GCM10018980_15420</name>
</gene>
<sequence length="140" mass="15231">MSHAEVPAARTPREVLTCYYEAILDKSPDDLADLYSVDAVHEFPFASLGFPPRFEGREAVRAGYRAVWGASPAEVREVRRVAAYETTDPEVIIAEHVVVGTLPAQDAPFTVPGLLVLHVHDGLITRVRDYMDGSAVAGPS</sequence>
<dbReference type="RefSeq" id="WP_189979510.1">
    <property type="nucleotide sequence ID" value="NZ_BNBF01000003.1"/>
</dbReference>